<evidence type="ECO:0000256" key="1">
    <source>
        <dbReference type="ARBA" id="ARBA00006429"/>
    </source>
</evidence>
<dbReference type="InterPro" id="IPR018188">
    <property type="entry name" value="RNase_T2_His_AS_1"/>
</dbReference>
<keyword evidence="7" id="KW-0255">Endonuclease</keyword>
<evidence type="ECO:0000256" key="2">
    <source>
        <dbReference type="ARBA" id="ARBA00007469"/>
    </source>
</evidence>
<dbReference type="InterPro" id="IPR044925">
    <property type="entry name" value="His-Me_finger_sf"/>
</dbReference>
<evidence type="ECO:0000256" key="5">
    <source>
        <dbReference type="RuleBase" id="RU004328"/>
    </source>
</evidence>
<dbReference type="InterPro" id="IPR001568">
    <property type="entry name" value="RNase_T2-like"/>
</dbReference>
<evidence type="ECO:0000313" key="8">
    <source>
        <dbReference type="Proteomes" id="UP000737171"/>
    </source>
</evidence>
<dbReference type="PANTHER" id="PTHR33607:SF2">
    <property type="entry name" value="ENDONUCLEASE-1"/>
    <property type="match status" value="1"/>
</dbReference>
<dbReference type="Pfam" id="PF04231">
    <property type="entry name" value="Endonuclease_1"/>
    <property type="match status" value="1"/>
</dbReference>
<name>A0ABX2EUB5_9BURK</name>
<feature type="region of interest" description="Disordered" evidence="6">
    <location>
        <begin position="202"/>
        <end position="236"/>
    </location>
</feature>
<comment type="caution">
    <text evidence="7">The sequence shown here is derived from an EMBL/GenBank/DDBJ whole genome shotgun (WGS) entry which is preliminary data.</text>
</comment>
<comment type="similarity">
    <text evidence="1">Belongs to the EndA/NucM nuclease family.</text>
</comment>
<proteinExistence type="inferred from homology"/>
<comment type="similarity">
    <text evidence="2 5">Belongs to the RNase T2 family.</text>
</comment>
<dbReference type="SUPFAM" id="SSF54060">
    <property type="entry name" value="His-Me finger endonucleases"/>
    <property type="match status" value="1"/>
</dbReference>
<sequence length="450" mass="49018">MPQTIKEPAVRQPDWRNPDVSTDYLALVLSWSPEHCAQQTSSAQRAKHAYQCQLNNFEFVVHGLWPQSQQAHSAQDHPRHCKTSGPLPVDLLKRHLCSVPGTDLMQNEWQAHGTCAWDDAPAYFNTIESLLGQIKRPAFAAMAAGGAAAGTASVTSGKIKQAFVDQNPGKLARNNVRVSVASGNRLKEIWICLSSGGNPQPIACPAGGTPDGQQVKVRAPRQTTPPPPPPDIDEPPDAVDVACPTRQGKFGGYKSAAKQALWSLYPNGGEEIYCQAPFAPGADRKTAGGLALNIEHVLPKSKINVAAGQGDLHNLWPSILKVNEARSNFALTDNIPGEQWTFSNSNRAELAACDFEVESIQRPGGGKVTVVEPAEHARGRLARSVMHMALAYGVRLSEPEWAMYVAWHEQTEPAADEVRRNDRIQLLQGTRNPFVDFPAHGRMLVQNCRP</sequence>
<dbReference type="Gene3D" id="3.90.730.10">
    <property type="entry name" value="Ribonuclease T2-like"/>
    <property type="match status" value="1"/>
</dbReference>
<evidence type="ECO:0000313" key="7">
    <source>
        <dbReference type="EMBL" id="NRF72231.1"/>
    </source>
</evidence>
<dbReference type="Pfam" id="PF00445">
    <property type="entry name" value="Ribonuclease_T2"/>
    <property type="match status" value="1"/>
</dbReference>
<keyword evidence="4" id="KW-0378">Hydrolase</keyword>
<organism evidence="7 8">
    <name type="scientific">Pseudaquabacterium terrae</name>
    <dbReference type="NCBI Taxonomy" id="2732868"/>
    <lineage>
        <taxon>Bacteria</taxon>
        <taxon>Pseudomonadati</taxon>
        <taxon>Pseudomonadota</taxon>
        <taxon>Betaproteobacteria</taxon>
        <taxon>Burkholderiales</taxon>
        <taxon>Sphaerotilaceae</taxon>
        <taxon>Pseudaquabacterium</taxon>
    </lineage>
</organism>
<accession>A0ABX2EUB5</accession>
<dbReference type="RefSeq" id="WP_173135073.1">
    <property type="nucleotide sequence ID" value="NZ_JABRWJ010000020.1"/>
</dbReference>
<dbReference type="InterPro" id="IPR007346">
    <property type="entry name" value="Endonuclease-I"/>
</dbReference>
<evidence type="ECO:0000256" key="3">
    <source>
        <dbReference type="ARBA" id="ARBA00022722"/>
    </source>
</evidence>
<dbReference type="GO" id="GO:0004519">
    <property type="term" value="F:endonuclease activity"/>
    <property type="evidence" value="ECO:0007669"/>
    <property type="project" value="UniProtKB-KW"/>
</dbReference>
<keyword evidence="8" id="KW-1185">Reference proteome</keyword>
<evidence type="ECO:0000256" key="4">
    <source>
        <dbReference type="ARBA" id="ARBA00022801"/>
    </source>
</evidence>
<keyword evidence="3" id="KW-0540">Nuclease</keyword>
<dbReference type="PANTHER" id="PTHR33607">
    <property type="entry name" value="ENDONUCLEASE-1"/>
    <property type="match status" value="1"/>
</dbReference>
<dbReference type="Proteomes" id="UP000737171">
    <property type="component" value="Unassembled WGS sequence"/>
</dbReference>
<protein>
    <submittedName>
        <fullName evidence="7">Endonuclease</fullName>
    </submittedName>
</protein>
<evidence type="ECO:0000256" key="6">
    <source>
        <dbReference type="SAM" id="MobiDB-lite"/>
    </source>
</evidence>
<dbReference type="InterPro" id="IPR036430">
    <property type="entry name" value="RNase_T2-like_sf"/>
</dbReference>
<dbReference type="SUPFAM" id="SSF55895">
    <property type="entry name" value="Ribonuclease Rh-like"/>
    <property type="match status" value="1"/>
</dbReference>
<reference evidence="7 8" key="1">
    <citation type="submission" date="2020-05" db="EMBL/GenBank/DDBJ databases">
        <title>Aquincola sp. isolate from soil.</title>
        <authorList>
            <person name="Han J."/>
            <person name="Kim D.-U."/>
        </authorList>
    </citation>
    <scope>NUCLEOTIDE SEQUENCE [LARGE SCALE GENOMIC DNA]</scope>
    <source>
        <strain evidence="7 8">S2</strain>
    </source>
</reference>
<dbReference type="PROSITE" id="PS00530">
    <property type="entry name" value="RNASE_T2_1"/>
    <property type="match status" value="1"/>
</dbReference>
<dbReference type="EMBL" id="JABRWJ010000020">
    <property type="protein sequence ID" value="NRF72231.1"/>
    <property type="molecule type" value="Genomic_DNA"/>
</dbReference>
<gene>
    <name evidence="7" type="ORF">HLB44_35130</name>
</gene>